<accession>A0AA42B020</accession>
<evidence type="ECO:0000313" key="4">
    <source>
        <dbReference type="Proteomes" id="UP001177140"/>
    </source>
</evidence>
<dbReference type="SUPFAM" id="SSF49599">
    <property type="entry name" value="TRAF domain-like"/>
    <property type="match status" value="1"/>
</dbReference>
<dbReference type="PANTHER" id="PTHR26379">
    <property type="entry name" value="BTB/POZ AND MATH DOMAIN-CONTAINING PROTEIN 1"/>
    <property type="match status" value="1"/>
</dbReference>
<name>A0AA42B020_PAPNU</name>
<dbReference type="PANTHER" id="PTHR26379:SF434">
    <property type="entry name" value="BTB_POZ AND MATH DOMAIN-CONTAINING PROTEIN 2"/>
    <property type="match status" value="1"/>
</dbReference>
<dbReference type="Gene3D" id="2.60.210.10">
    <property type="entry name" value="Apoptosis, Tumor Necrosis Factor Receptor Associated Protein 2, Chain A"/>
    <property type="match status" value="1"/>
</dbReference>
<dbReference type="GO" id="GO:0016567">
    <property type="term" value="P:protein ubiquitination"/>
    <property type="evidence" value="ECO:0007669"/>
    <property type="project" value="InterPro"/>
</dbReference>
<feature type="compositionally biased region" description="Polar residues" evidence="1">
    <location>
        <begin position="181"/>
        <end position="196"/>
    </location>
</feature>
<dbReference type="CDD" id="cd00121">
    <property type="entry name" value="MATH"/>
    <property type="match status" value="1"/>
</dbReference>
<dbReference type="AlphaFoldDB" id="A0AA42B020"/>
<dbReference type="InterPro" id="IPR045005">
    <property type="entry name" value="BPM1-6"/>
</dbReference>
<dbReference type="Proteomes" id="UP001177140">
    <property type="component" value="Unassembled WGS sequence"/>
</dbReference>
<dbReference type="Pfam" id="PF22486">
    <property type="entry name" value="MATH_2"/>
    <property type="match status" value="1"/>
</dbReference>
<feature type="non-terminal residue" evidence="3">
    <location>
        <position position="196"/>
    </location>
</feature>
<dbReference type="InterPro" id="IPR002083">
    <property type="entry name" value="MATH/TRAF_dom"/>
</dbReference>
<proteinExistence type="predicted"/>
<protein>
    <recommendedName>
        <fullName evidence="2">MATH domain-containing protein</fullName>
    </recommendedName>
</protein>
<evidence type="ECO:0000256" key="1">
    <source>
        <dbReference type="SAM" id="MobiDB-lite"/>
    </source>
</evidence>
<dbReference type="SMART" id="SM00061">
    <property type="entry name" value="MATH"/>
    <property type="match status" value="1"/>
</dbReference>
<evidence type="ECO:0000259" key="2">
    <source>
        <dbReference type="PROSITE" id="PS50144"/>
    </source>
</evidence>
<dbReference type="PROSITE" id="PS50144">
    <property type="entry name" value="MATH"/>
    <property type="match status" value="1"/>
</dbReference>
<organism evidence="3 4">
    <name type="scientific">Papaver nudicaule</name>
    <name type="common">Iceland poppy</name>
    <dbReference type="NCBI Taxonomy" id="74823"/>
    <lineage>
        <taxon>Eukaryota</taxon>
        <taxon>Viridiplantae</taxon>
        <taxon>Streptophyta</taxon>
        <taxon>Embryophyta</taxon>
        <taxon>Tracheophyta</taxon>
        <taxon>Spermatophyta</taxon>
        <taxon>Magnoliopsida</taxon>
        <taxon>Ranunculales</taxon>
        <taxon>Papaveraceae</taxon>
        <taxon>Papaveroideae</taxon>
        <taxon>Papaver</taxon>
    </lineage>
</organism>
<sequence>MELNRFHQNPVKSQKIRINIGRAWKVNTSTPSLTASTSASLTETVDGSHQFKITGYSLLKGMGIGKHIASDTFNVGGYEWAIYFYPDGKSPEDNAAYVSFFIALASEGTDVRALFELTLMDQTGKGMHKVHNHFGRIPEKGPYTLKYRDDSLSFQCRVGVVKSHTEGLKIAPPSYIGQHSGELSQSGKGTDENQAQ</sequence>
<dbReference type="EMBL" id="JAJJMA010278635">
    <property type="protein sequence ID" value="MCL7046200.1"/>
    <property type="molecule type" value="Genomic_DNA"/>
</dbReference>
<dbReference type="InterPro" id="IPR008974">
    <property type="entry name" value="TRAF-like"/>
</dbReference>
<gene>
    <name evidence="3" type="ORF">MKW94_017709</name>
</gene>
<feature type="domain" description="MATH" evidence="2">
    <location>
        <begin position="46"/>
        <end position="158"/>
    </location>
</feature>
<reference evidence="3" key="1">
    <citation type="submission" date="2022-03" db="EMBL/GenBank/DDBJ databases">
        <title>A functionally conserved STORR gene fusion in Papaver species that diverged 16.8 million years ago.</title>
        <authorList>
            <person name="Catania T."/>
        </authorList>
    </citation>
    <scope>NUCLEOTIDE SEQUENCE</scope>
    <source>
        <strain evidence="3">S-191538</strain>
    </source>
</reference>
<keyword evidence="4" id="KW-1185">Reference proteome</keyword>
<feature type="region of interest" description="Disordered" evidence="1">
    <location>
        <begin position="172"/>
        <end position="196"/>
    </location>
</feature>
<evidence type="ECO:0000313" key="3">
    <source>
        <dbReference type="EMBL" id="MCL7046200.1"/>
    </source>
</evidence>
<comment type="caution">
    <text evidence="3">The sequence shown here is derived from an EMBL/GenBank/DDBJ whole genome shotgun (WGS) entry which is preliminary data.</text>
</comment>